<gene>
    <name evidence="1" type="ORF">BA896_004155</name>
</gene>
<sequence length="128" mass="14077">MFTTAALMFWQRPNMVIELTPALERLLTSSDLGEDIPAAQLRPGMAACYIRFGEAMRQAVVLPVETGVHRIQGAYVFASTYNGKRAISIVAIYAAGRDEPLGISSLDFVIEDEQESLLSVIRRQCGGR</sequence>
<name>A0A1E8PPX8_9BURK</name>
<dbReference type="EMBL" id="MAQB02000001">
    <property type="protein sequence ID" value="OFJ48285.1"/>
    <property type="molecule type" value="Genomic_DNA"/>
</dbReference>
<organism evidence="1 2">
    <name type="scientific">Janthinobacterium lividum</name>
    <dbReference type="NCBI Taxonomy" id="29581"/>
    <lineage>
        <taxon>Bacteria</taxon>
        <taxon>Pseudomonadati</taxon>
        <taxon>Pseudomonadota</taxon>
        <taxon>Betaproteobacteria</taxon>
        <taxon>Burkholderiales</taxon>
        <taxon>Oxalobacteraceae</taxon>
        <taxon>Janthinobacterium</taxon>
    </lineage>
</organism>
<protein>
    <submittedName>
        <fullName evidence="1">Uncharacterized protein</fullName>
    </submittedName>
</protein>
<dbReference type="AlphaFoldDB" id="A0A1E8PPX8"/>
<comment type="caution">
    <text evidence="1">The sequence shown here is derived from an EMBL/GenBank/DDBJ whole genome shotgun (WGS) entry which is preliminary data.</text>
</comment>
<reference evidence="1 2" key="1">
    <citation type="submission" date="2016-10" db="EMBL/GenBank/DDBJ databases">
        <title>Updated version of Genome Assembly of Janthinobacterium lividum ERGS5:01.</title>
        <authorList>
            <person name="Kumar R."/>
            <person name="Acharya V."/>
            <person name="Singh D."/>
        </authorList>
    </citation>
    <scope>NUCLEOTIDE SEQUENCE [LARGE SCALE GENOMIC DNA]</scope>
    <source>
        <strain evidence="1 2">ERGS5:01</strain>
    </source>
</reference>
<evidence type="ECO:0000313" key="1">
    <source>
        <dbReference type="EMBL" id="OFJ48285.1"/>
    </source>
</evidence>
<dbReference type="Proteomes" id="UP000092634">
    <property type="component" value="Unassembled WGS sequence"/>
</dbReference>
<evidence type="ECO:0000313" key="2">
    <source>
        <dbReference type="Proteomes" id="UP000092634"/>
    </source>
</evidence>
<accession>A0A1E8PPX8</accession>
<proteinExistence type="predicted"/>